<sequence>MERLRFMQGNWAVEAHVMNEDGEWVSTPLPDATTILPMIGGACHYEIMPVMYDNITTRLFFSWSYDRHRKVYRMLSGDETSGLLGVLEGNFDDNTDTVIINDLHTGTAILDEDGQPAFFRQLASTKTSEDSFTDIVSESYDGGASWQPVFRAIHTRKVLSPSLTRT</sequence>
<evidence type="ECO:0008006" key="3">
    <source>
        <dbReference type="Google" id="ProtNLM"/>
    </source>
</evidence>
<evidence type="ECO:0000313" key="2">
    <source>
        <dbReference type="Proteomes" id="UP000192491"/>
    </source>
</evidence>
<name>A0A1Y1QYG4_9GAMM</name>
<proteinExistence type="predicted"/>
<protein>
    <recommendedName>
        <fullName evidence="3">DUF1579 domain-containing protein</fullName>
    </recommendedName>
</protein>
<dbReference type="EMBL" id="MTEJ01000005">
    <property type="protein sequence ID" value="OQX16367.1"/>
    <property type="molecule type" value="Genomic_DNA"/>
</dbReference>
<dbReference type="Proteomes" id="UP000192491">
    <property type="component" value="Unassembled WGS sequence"/>
</dbReference>
<reference evidence="1 2" key="1">
    <citation type="submission" date="2017-01" db="EMBL/GenBank/DDBJ databases">
        <title>Novel large sulfur bacteria in the metagenomes of groundwater-fed chemosynthetic microbial mats in the Lake Huron basin.</title>
        <authorList>
            <person name="Sharrar A.M."/>
            <person name="Flood B.E."/>
            <person name="Bailey J.V."/>
            <person name="Jones D.S."/>
            <person name="Biddanda B."/>
            <person name="Ruberg S.A."/>
            <person name="Marcus D.N."/>
            <person name="Dick G.J."/>
        </authorList>
    </citation>
    <scope>NUCLEOTIDE SEQUENCE [LARGE SCALE GENOMIC DNA]</scope>
    <source>
        <strain evidence="1">A8</strain>
    </source>
</reference>
<evidence type="ECO:0000313" key="1">
    <source>
        <dbReference type="EMBL" id="OQX16367.1"/>
    </source>
</evidence>
<accession>A0A1Y1QYG4</accession>
<gene>
    <name evidence="1" type="ORF">BWK73_03995</name>
</gene>
<organism evidence="1 2">
    <name type="scientific">Thiothrix lacustris</name>
    <dbReference type="NCBI Taxonomy" id="525917"/>
    <lineage>
        <taxon>Bacteria</taxon>
        <taxon>Pseudomonadati</taxon>
        <taxon>Pseudomonadota</taxon>
        <taxon>Gammaproteobacteria</taxon>
        <taxon>Thiotrichales</taxon>
        <taxon>Thiotrichaceae</taxon>
        <taxon>Thiothrix</taxon>
    </lineage>
</organism>
<dbReference type="AlphaFoldDB" id="A0A1Y1QYG4"/>
<comment type="caution">
    <text evidence="1">The sequence shown here is derived from an EMBL/GenBank/DDBJ whole genome shotgun (WGS) entry which is preliminary data.</text>
</comment>